<evidence type="ECO:0000256" key="5">
    <source>
        <dbReference type="ARBA" id="ARBA00023239"/>
    </source>
</evidence>
<evidence type="ECO:0000256" key="8">
    <source>
        <dbReference type="ARBA" id="ARBA00044772"/>
    </source>
</evidence>
<keyword evidence="3" id="KW-0479">Metal-binding</keyword>
<evidence type="ECO:0000256" key="11">
    <source>
        <dbReference type="ARBA" id="ARBA00048603"/>
    </source>
</evidence>
<dbReference type="RefSeq" id="WP_225989935.1">
    <property type="nucleotide sequence ID" value="NZ_CP100494.1"/>
</dbReference>
<evidence type="ECO:0000256" key="7">
    <source>
        <dbReference type="ARBA" id="ARBA00044745"/>
    </source>
</evidence>
<evidence type="ECO:0000256" key="1">
    <source>
        <dbReference type="ARBA" id="ARBA00001947"/>
    </source>
</evidence>
<dbReference type="EMBL" id="JAWLOF010000005">
    <property type="protein sequence ID" value="MDV7022906.1"/>
    <property type="molecule type" value="Genomic_DNA"/>
</dbReference>
<organism evidence="13 14">
    <name type="scientific">Atlantibacter subterraneus</name>
    <dbReference type="NCBI Taxonomy" id="255519"/>
    <lineage>
        <taxon>Bacteria</taxon>
        <taxon>Pseudomonadati</taxon>
        <taxon>Pseudomonadota</taxon>
        <taxon>Gammaproteobacteria</taxon>
        <taxon>Enterobacterales</taxon>
        <taxon>Enterobacteriaceae</taxon>
        <taxon>Atlantibacter</taxon>
    </lineage>
</organism>
<evidence type="ECO:0000256" key="3">
    <source>
        <dbReference type="ARBA" id="ARBA00022723"/>
    </source>
</evidence>
<feature type="domain" description="Class II aldolase/adducin N-terminal" evidence="12">
    <location>
        <begin position="15"/>
        <end position="194"/>
    </location>
</feature>
<dbReference type="InterPro" id="IPR050197">
    <property type="entry name" value="Aldolase_class_II_sugar_metab"/>
</dbReference>
<comment type="cofactor">
    <cofactor evidence="1">
        <name>Zn(2+)</name>
        <dbReference type="ChEBI" id="CHEBI:29105"/>
    </cofactor>
</comment>
<dbReference type="Proteomes" id="UP001187066">
    <property type="component" value="Unassembled WGS sequence"/>
</dbReference>
<sequence length="221" mass="24067">MSRYAMSAEETALRQQLVHYGRSLFQRGYSSGGSGNISVKLPDGGFLVTPTNSCLGELEIDSLSRLDASGEHIGGDRPSKEVPMHMAFYQRRPACGAVVHLHSPWLTALACLPCETPENCLPPLTPYYVMRIGKLPLLPYFRPGHQDIAVALYESAGQHTAALLANHGPVVCGGTLREAVFNIEELEDSARIWLTLKPLGHVPLSDAAIAELEQVYRAKMG</sequence>
<comment type="function">
    <text evidence="7">Catalyzes the decarboxylation of 3-oxo-tetronate 4-phosphate to dihydroxyacetone phosphate (DHAP) and CO(2).</text>
</comment>
<keyword evidence="14" id="KW-1185">Reference proteome</keyword>
<dbReference type="Pfam" id="PF00596">
    <property type="entry name" value="Aldolase_II"/>
    <property type="match status" value="1"/>
</dbReference>
<dbReference type="InterPro" id="IPR036409">
    <property type="entry name" value="Aldolase_II/adducin_N_sf"/>
</dbReference>
<evidence type="ECO:0000256" key="9">
    <source>
        <dbReference type="ARBA" id="ARBA00044803"/>
    </source>
</evidence>
<comment type="catalytic activity">
    <reaction evidence="11">
        <text>3-dehydro-4-O-phospho-L-erythronate + H(+) = dihydroxyacetone phosphate + CO2</text>
        <dbReference type="Rhea" id="RHEA:52404"/>
        <dbReference type="ChEBI" id="CHEBI:15378"/>
        <dbReference type="ChEBI" id="CHEBI:16526"/>
        <dbReference type="ChEBI" id="CHEBI:57642"/>
        <dbReference type="ChEBI" id="CHEBI:136592"/>
        <dbReference type="EC" id="4.1.1.104"/>
    </reaction>
</comment>
<dbReference type="SMART" id="SM01007">
    <property type="entry name" value="Aldolase_II"/>
    <property type="match status" value="1"/>
</dbReference>
<dbReference type="PANTHER" id="PTHR22789">
    <property type="entry name" value="FUCULOSE PHOSPHATE ALDOLASE"/>
    <property type="match status" value="1"/>
</dbReference>
<evidence type="ECO:0000313" key="13">
    <source>
        <dbReference type="EMBL" id="MDV7022906.1"/>
    </source>
</evidence>
<dbReference type="EC" id="4.1.1.104" evidence="8"/>
<evidence type="ECO:0000256" key="4">
    <source>
        <dbReference type="ARBA" id="ARBA00022833"/>
    </source>
</evidence>
<dbReference type="GeneID" id="84664250"/>
<dbReference type="PANTHER" id="PTHR22789:SF0">
    <property type="entry name" value="3-OXO-TETRONATE 4-PHOSPHATE DECARBOXYLASE-RELATED"/>
    <property type="match status" value="1"/>
</dbReference>
<dbReference type="InterPro" id="IPR001303">
    <property type="entry name" value="Aldolase_II/adducin_N"/>
</dbReference>
<comment type="catalytic activity">
    <reaction evidence="10">
        <text>3-dehydro-4-O-phospho-D-erythronate + H(+) = dihydroxyacetone phosphate + CO2</text>
        <dbReference type="Rhea" id="RHEA:52416"/>
        <dbReference type="ChEBI" id="CHEBI:15378"/>
        <dbReference type="ChEBI" id="CHEBI:16526"/>
        <dbReference type="ChEBI" id="CHEBI:57642"/>
        <dbReference type="ChEBI" id="CHEBI:136593"/>
        <dbReference type="EC" id="4.1.1.104"/>
    </reaction>
</comment>
<evidence type="ECO:0000256" key="2">
    <source>
        <dbReference type="ARBA" id="ARBA00010037"/>
    </source>
</evidence>
<evidence type="ECO:0000313" key="14">
    <source>
        <dbReference type="Proteomes" id="UP001187066"/>
    </source>
</evidence>
<protein>
    <recommendedName>
        <fullName evidence="9">3-oxo-tetronate 4-phosphate decarboxylase</fullName>
        <ecNumber evidence="8">4.1.1.104</ecNumber>
    </recommendedName>
</protein>
<evidence type="ECO:0000256" key="10">
    <source>
        <dbReference type="ARBA" id="ARBA00047520"/>
    </source>
</evidence>
<name>A0ABU4E3M5_9ENTR</name>
<dbReference type="NCBIfam" id="NF043034">
    <property type="entry name" value="OxoTetrPhDc"/>
    <property type="match status" value="1"/>
</dbReference>
<dbReference type="NCBIfam" id="NF006000">
    <property type="entry name" value="PRK08130.1"/>
    <property type="match status" value="1"/>
</dbReference>
<dbReference type="SUPFAM" id="SSF53639">
    <property type="entry name" value="AraD/HMP-PK domain-like"/>
    <property type="match status" value="1"/>
</dbReference>
<proteinExistence type="inferred from homology"/>
<accession>A0ABU4E3M5</accession>
<keyword evidence="4" id="KW-0862">Zinc</keyword>
<reference evidence="13 14" key="1">
    <citation type="submission" date="2023-10" db="EMBL/GenBank/DDBJ databases">
        <authorList>
            <person name="Dale J."/>
        </authorList>
    </citation>
    <scope>NUCLEOTIDE SEQUENCE [LARGE SCALE GENOMIC DNA]</scope>
    <source>
        <strain evidence="13 14">2023EL-00970</strain>
    </source>
</reference>
<evidence type="ECO:0000259" key="12">
    <source>
        <dbReference type="SMART" id="SM01007"/>
    </source>
</evidence>
<keyword evidence="6" id="KW-0119">Carbohydrate metabolism</keyword>
<comment type="caution">
    <text evidence="13">The sequence shown here is derived from an EMBL/GenBank/DDBJ whole genome shotgun (WGS) entry which is preliminary data.</text>
</comment>
<dbReference type="InterPro" id="IPR050013">
    <property type="entry name" value="OtnC"/>
</dbReference>
<dbReference type="Gene3D" id="3.40.225.10">
    <property type="entry name" value="Class II aldolase/adducin N-terminal domain"/>
    <property type="match status" value="1"/>
</dbReference>
<evidence type="ECO:0000256" key="6">
    <source>
        <dbReference type="ARBA" id="ARBA00023277"/>
    </source>
</evidence>
<dbReference type="GO" id="GO:0016829">
    <property type="term" value="F:lyase activity"/>
    <property type="evidence" value="ECO:0007669"/>
    <property type="project" value="UniProtKB-KW"/>
</dbReference>
<comment type="similarity">
    <text evidence="2">Belongs to the aldolase class II family. AraD/FucA subfamily.</text>
</comment>
<gene>
    <name evidence="13" type="ORF">R4P48_09485</name>
</gene>
<keyword evidence="5 13" id="KW-0456">Lyase</keyword>